<dbReference type="EMBL" id="AWSU01000199">
    <property type="protein sequence ID" value="ERI76488.1"/>
    <property type="molecule type" value="Genomic_DNA"/>
</dbReference>
<dbReference type="AlphaFoldDB" id="A0ABC9TWZ4"/>
<protein>
    <submittedName>
        <fullName evidence="1">Uncharacterized protein</fullName>
    </submittedName>
</protein>
<evidence type="ECO:0000313" key="1">
    <source>
        <dbReference type="EMBL" id="ERI76488.1"/>
    </source>
</evidence>
<accession>A0ABC9TWZ4</accession>
<organism evidence="1 2">
    <name type="scientific">[Clostridium] symbiosum ATCC 14940</name>
    <dbReference type="NCBI Taxonomy" id="411472"/>
    <lineage>
        <taxon>Bacteria</taxon>
        <taxon>Bacillati</taxon>
        <taxon>Bacillota</taxon>
        <taxon>Clostridia</taxon>
        <taxon>Lachnospirales</taxon>
        <taxon>Lachnospiraceae</taxon>
        <taxon>Otoolea</taxon>
    </lineage>
</organism>
<proteinExistence type="predicted"/>
<sequence>MPALTDSEDKNTKERSLRGILPVARPAGNHGRCVLLSVIVYLLFSIF</sequence>
<reference evidence="1 2" key="1">
    <citation type="submission" date="2013-07" db="EMBL/GenBank/DDBJ databases">
        <authorList>
            <person name="Weinstock G."/>
            <person name="Sodergren E."/>
            <person name="Wylie T."/>
            <person name="Fulton L."/>
            <person name="Fulton R."/>
            <person name="Fronick C."/>
            <person name="O'Laughlin M."/>
            <person name="Godfrey J."/>
            <person name="Miner T."/>
            <person name="Herter B."/>
            <person name="Appelbaum E."/>
            <person name="Cordes M."/>
            <person name="Lek S."/>
            <person name="Wollam A."/>
            <person name="Pepin K.H."/>
            <person name="Palsikar V.B."/>
            <person name="Mitreva M."/>
            <person name="Wilson R.K."/>
        </authorList>
    </citation>
    <scope>NUCLEOTIDE SEQUENCE [LARGE SCALE GENOMIC DNA]</scope>
    <source>
        <strain evidence="1 2">ATCC 14940</strain>
    </source>
</reference>
<evidence type="ECO:0000313" key="2">
    <source>
        <dbReference type="Proteomes" id="UP000016491"/>
    </source>
</evidence>
<gene>
    <name evidence="1" type="ORF">CLOSYM_02603</name>
</gene>
<name>A0ABC9TWZ4_CLOSY</name>
<comment type="caution">
    <text evidence="1">The sequence shown here is derived from an EMBL/GenBank/DDBJ whole genome shotgun (WGS) entry which is preliminary data.</text>
</comment>
<dbReference type="Proteomes" id="UP000016491">
    <property type="component" value="Unassembled WGS sequence"/>
</dbReference>